<dbReference type="PANTHER" id="PTHR36151">
    <property type="entry name" value="BLR2777 PROTEIN"/>
    <property type="match status" value="1"/>
</dbReference>
<keyword evidence="3" id="KW-1185">Reference proteome</keyword>
<dbReference type="Proteomes" id="UP000196778">
    <property type="component" value="Unassembled WGS sequence"/>
</dbReference>
<sequence length="264" mass="28779">MDPFSRIASEGVLLVGGAAAILLQVSHPLVAAGVAEHSDFRRDPVARLRGTLGYVYAQASGDAELAAATTALVARAHAPVRREHSDARPGYSADDPELQFWVVATLYRTADVIARAVLDPLDEAEADAVYAGYARLGTALGMPAERWPSDRAAFQREWTAQLSRLSVGDEARGIARDLLHPERPLLLRPLMPLVRLVTPALLPTGPRREFGLRHGPVRARIVHAGARAMRVLWPRLPRTVRTLPQRIVLRGLRRHLAGRSAPLG</sequence>
<evidence type="ECO:0000313" key="3">
    <source>
        <dbReference type="Proteomes" id="UP000196778"/>
    </source>
</evidence>
<dbReference type="PANTHER" id="PTHR36151:SF3">
    <property type="entry name" value="ER-BOUND OXYGENASE MPAB_MPAB'_RUBBER OXYGENASE CATALYTIC DOMAIN-CONTAINING PROTEIN"/>
    <property type="match status" value="1"/>
</dbReference>
<dbReference type="Pfam" id="PF09995">
    <property type="entry name" value="MPAB_Lcp_cat"/>
    <property type="match status" value="1"/>
</dbReference>
<dbReference type="OrthoDB" id="3422701at2"/>
<feature type="domain" description="ER-bound oxygenase mpaB/mpaB'/Rubber oxygenase catalytic" evidence="1">
    <location>
        <begin position="7"/>
        <end position="230"/>
    </location>
</feature>
<protein>
    <recommendedName>
        <fullName evidence="1">ER-bound oxygenase mpaB/mpaB'/Rubber oxygenase catalytic domain-containing protein</fullName>
    </recommendedName>
</protein>
<dbReference type="InterPro" id="IPR018713">
    <property type="entry name" value="MPAB/Lcp_cat_dom"/>
</dbReference>
<reference evidence="3" key="1">
    <citation type="submission" date="2017-02" db="EMBL/GenBank/DDBJ databases">
        <authorList>
            <person name="Dridi B."/>
        </authorList>
    </citation>
    <scope>NUCLEOTIDE SEQUENCE [LARGE SCALE GENOMIC DNA]</scope>
    <source>
        <strain evidence="3">EB411</strain>
    </source>
</reference>
<organism evidence="2 3">
    <name type="scientific">Mycetocola reblochoni REB411</name>
    <dbReference type="NCBI Taxonomy" id="1255698"/>
    <lineage>
        <taxon>Bacteria</taxon>
        <taxon>Bacillati</taxon>
        <taxon>Actinomycetota</taxon>
        <taxon>Actinomycetes</taxon>
        <taxon>Micrococcales</taxon>
        <taxon>Microbacteriaceae</taxon>
        <taxon>Mycetocola</taxon>
    </lineage>
</organism>
<dbReference type="AlphaFoldDB" id="A0A1R4KB26"/>
<dbReference type="GO" id="GO:0016491">
    <property type="term" value="F:oxidoreductase activity"/>
    <property type="evidence" value="ECO:0007669"/>
    <property type="project" value="InterPro"/>
</dbReference>
<name>A0A1R4KB26_9MICO</name>
<evidence type="ECO:0000313" key="2">
    <source>
        <dbReference type="EMBL" id="SJN41509.1"/>
    </source>
</evidence>
<gene>
    <name evidence="2" type="ORF">FM119_12675</name>
</gene>
<proteinExistence type="predicted"/>
<dbReference type="EMBL" id="FUKR01000073">
    <property type="protein sequence ID" value="SJN41509.1"/>
    <property type="molecule type" value="Genomic_DNA"/>
</dbReference>
<evidence type="ECO:0000259" key="1">
    <source>
        <dbReference type="Pfam" id="PF09995"/>
    </source>
</evidence>
<accession>A0A1R4KB26</accession>
<dbReference type="RefSeq" id="WP_087138536.1">
    <property type="nucleotide sequence ID" value="NZ_FUKR01000073.1"/>
</dbReference>